<keyword evidence="6" id="KW-1133">Transmembrane helix</keyword>
<keyword evidence="4" id="KW-0812">Transmembrane</keyword>
<name>F2E7S7_HORVV</name>
<organism evidence="9">
    <name type="scientific">Hordeum vulgare subsp. vulgare</name>
    <name type="common">Domesticated barley</name>
    <dbReference type="NCBI Taxonomy" id="112509"/>
    <lineage>
        <taxon>Eukaryota</taxon>
        <taxon>Viridiplantae</taxon>
        <taxon>Streptophyta</taxon>
        <taxon>Embryophyta</taxon>
        <taxon>Tracheophyta</taxon>
        <taxon>Spermatophyta</taxon>
        <taxon>Magnoliopsida</taxon>
        <taxon>Liliopsida</taxon>
        <taxon>Poales</taxon>
        <taxon>Poaceae</taxon>
        <taxon>BOP clade</taxon>
        <taxon>Pooideae</taxon>
        <taxon>Triticodae</taxon>
        <taxon>Triticeae</taxon>
        <taxon>Hordeinae</taxon>
        <taxon>Hordeum</taxon>
    </lineage>
</organism>
<evidence type="ECO:0000256" key="7">
    <source>
        <dbReference type="ARBA" id="ARBA00023128"/>
    </source>
</evidence>
<evidence type="ECO:0000313" key="9">
    <source>
        <dbReference type="EMBL" id="BAK03399.1"/>
    </source>
</evidence>
<evidence type="ECO:0000256" key="2">
    <source>
        <dbReference type="ARBA" id="ARBA00004273"/>
    </source>
</evidence>
<comment type="similarity">
    <text evidence="3">Belongs to the MICOS complex subunit Mic10 family.</text>
</comment>
<keyword evidence="7" id="KW-0496">Mitochondrion</keyword>
<evidence type="ECO:0000256" key="1">
    <source>
        <dbReference type="ARBA" id="ARBA00002689"/>
    </source>
</evidence>
<dbReference type="EMBL" id="AK372201">
    <property type="protein sequence ID" value="BAK03399.1"/>
    <property type="molecule type" value="mRNA"/>
</dbReference>
<proteinExistence type="evidence at transcript level"/>
<keyword evidence="5" id="KW-0999">Mitochondrion inner membrane</keyword>
<evidence type="ECO:0000256" key="5">
    <source>
        <dbReference type="ARBA" id="ARBA00022792"/>
    </source>
</evidence>
<dbReference type="GO" id="GO:0061617">
    <property type="term" value="C:MICOS complex"/>
    <property type="evidence" value="ECO:0007669"/>
    <property type="project" value="InterPro"/>
</dbReference>
<comment type="subcellular location">
    <subcellularLocation>
        <location evidence="2">Mitochondrion inner membrane</location>
    </subcellularLocation>
</comment>
<evidence type="ECO:0000256" key="4">
    <source>
        <dbReference type="ARBA" id="ARBA00022692"/>
    </source>
</evidence>
<reference evidence="9" key="1">
    <citation type="journal article" date="2011" name="Plant Physiol.">
        <title>Comprehensive sequence analysis of 24,783 barley full-length cDNAs derived from 12 clone libraries.</title>
        <authorList>
            <person name="Matsumoto T."/>
            <person name="Tanaka T."/>
            <person name="Sakai H."/>
            <person name="Amano N."/>
            <person name="Kanamori H."/>
            <person name="Kurita K."/>
            <person name="Kikuta A."/>
            <person name="Kamiya K."/>
            <person name="Yamamoto M."/>
            <person name="Ikawa H."/>
            <person name="Fujii N."/>
            <person name="Hori K."/>
            <person name="Itoh T."/>
            <person name="Sato K."/>
        </authorList>
    </citation>
    <scope>NUCLEOTIDE SEQUENCE</scope>
</reference>
<dbReference type="AlphaFoldDB" id="F2E7S7"/>
<accession>F2E7S7</accession>
<protein>
    <submittedName>
        <fullName evidence="9">Predicted protein</fullName>
    </submittedName>
</protein>
<keyword evidence="8" id="KW-0472">Membrane</keyword>
<comment type="function">
    <text evidence="1">Component of the MICOS complex, a large protein complex of the mitochondrial inner membrane that plays crucial roles in the maintenance of crista junctions, inner membrane architecture, and formation of contact sites to the outer membrane.</text>
</comment>
<dbReference type="InterPro" id="IPR007512">
    <property type="entry name" value="Mic10"/>
</dbReference>
<evidence type="ECO:0000256" key="6">
    <source>
        <dbReference type="ARBA" id="ARBA00022989"/>
    </source>
</evidence>
<dbReference type="Pfam" id="PF04418">
    <property type="entry name" value="DUF543"/>
    <property type="match status" value="1"/>
</dbReference>
<sequence length="99" mass="11062">MSTHHHSEPTPAEDKPVLSPQELYAQKWDRCLTKSLQYTVPPVTVGVISLFWSSRVGKFLLLGGTSFGLGMAYAECAFSFKQPDMVHVTRLRKADGNQH</sequence>
<evidence type="ECO:0000256" key="8">
    <source>
        <dbReference type="ARBA" id="ARBA00023136"/>
    </source>
</evidence>
<evidence type="ECO:0000256" key="3">
    <source>
        <dbReference type="ARBA" id="ARBA00006792"/>
    </source>
</evidence>